<evidence type="ECO:0000259" key="5">
    <source>
        <dbReference type="Pfam" id="PF13476"/>
    </source>
</evidence>
<evidence type="ECO:0000313" key="7">
    <source>
        <dbReference type="Proteomes" id="UP001589836"/>
    </source>
</evidence>
<feature type="domain" description="Rad50/SbcC-type AAA" evidence="5">
    <location>
        <begin position="6"/>
        <end position="209"/>
    </location>
</feature>
<dbReference type="Proteomes" id="UP001589836">
    <property type="component" value="Unassembled WGS sequence"/>
</dbReference>
<comment type="caution">
    <text evidence="6">The sequence shown here is derived from an EMBL/GenBank/DDBJ whole genome shotgun (WGS) entry which is preliminary data.</text>
</comment>
<evidence type="ECO:0000256" key="3">
    <source>
        <dbReference type="ARBA" id="ARBA00013368"/>
    </source>
</evidence>
<dbReference type="PANTHER" id="PTHR32114">
    <property type="entry name" value="ABC TRANSPORTER ABCH.3"/>
    <property type="match status" value="1"/>
</dbReference>
<organism evidence="6 7">
    <name type="scientific">Pontibacillus salicampi</name>
    <dbReference type="NCBI Taxonomy" id="1449801"/>
    <lineage>
        <taxon>Bacteria</taxon>
        <taxon>Bacillati</taxon>
        <taxon>Bacillota</taxon>
        <taxon>Bacilli</taxon>
        <taxon>Bacillales</taxon>
        <taxon>Bacillaceae</taxon>
        <taxon>Pontibacillus</taxon>
    </lineage>
</organism>
<feature type="coiled-coil region" evidence="4">
    <location>
        <begin position="688"/>
        <end position="726"/>
    </location>
</feature>
<feature type="coiled-coil region" evidence="4">
    <location>
        <begin position="780"/>
        <end position="846"/>
    </location>
</feature>
<sequence length="1036" mass="121442">MRAIYLSIEAFGPYNDQQKIDFTELGHESIFLITGPTGAGKTSVFDAMVYALYGRASGTDRDQDTLKSHFAKEGQMTEVQFQFSLKEQRYEVIRTPKQWKHKERGEGLTEQPPKAELYKVNHDGKELIASKIKEVNEAIEGMLHLDYEQFRKMIMIPQGEFRKLISENSKEREEILQKIFQTYVYEHMTGKLKEESKQLREQLESLSSQEEAEIDKLYWPEDQKQSISTSSKALTLLDEELQQDQQTAKDNHLKIEGKRTEWRQEQEKYYQQKQLIEQFQLLHELRNKIHTIQQQEASMKDKENKIILGDKAQMVLPYENQANRFEEERVKQEKRLKEKEDQLQQVKKTFTSMKERYQEEEARTEEREELSKWIQDQYHMLEKLRIYQSQQETAGQLEHTKQLQTGKVSDLRQKVESYKQSIQELTSATTAGQRLHKEYYQLESQITEADYVIEQTSKLIQEDKRLVEMRTTYQRVSKQYENIKERLEQGKGQLRGLEEEQKQHQAVRLAAKLGDGTACPVCGSTEHPQKAETSHEYVKDETIEAKKREVEEEEQRLQRQQEKFIEVKSEGQSQRHTVDQLMKTVLPYKEKVGIENNEQLLSFWQEQKIRIEQQQATLHKQLQKIEEDVQSLETYQNALKQSEEALEIEEGKRQRAHDQWLEVRTKLEQLSSELPEERKDANTVEAILTKEQQRYEDWMNAVEELKQQYEAKKEELNKLETEWNQQKMYVEESKGNEERANKEWKLHLENSGFTSIQDYQSAKLSDAARETLKEEVAAFRKQQQATADRLSTLEEELQDKEKPNLSEQETRLETLESHINKLAEQLQQLQWKIKEHKRIHDHLEQLIESRKEKEEKYYYIGELAQLARGDNSYKLSFERYVLSAFLDEIIVQANIRLDQMTEHRYQLERSQERAKGGAQSGLDLEVLDHYTGQKRSVKTLSGGEGFKAALSLALGMADVVQSQAGGVQLDTLFIDEGFGTLDERSLEQAISCLKDLQKGNRMLGIISHVPQLKQEIKAKLQITPTPQGSTCAFAFG</sequence>
<feature type="coiled-coil region" evidence="4">
    <location>
        <begin position="466"/>
        <end position="507"/>
    </location>
</feature>
<comment type="subunit">
    <text evidence="2">Heterodimer of SbcC and SbcD.</text>
</comment>
<reference evidence="6 7" key="1">
    <citation type="submission" date="2024-09" db="EMBL/GenBank/DDBJ databases">
        <authorList>
            <person name="Sun Q."/>
            <person name="Mori K."/>
        </authorList>
    </citation>
    <scope>NUCLEOTIDE SEQUENCE [LARGE SCALE GENOMIC DNA]</scope>
    <source>
        <strain evidence="6 7">NCAIM B.02529</strain>
    </source>
</reference>
<keyword evidence="7" id="KW-1185">Reference proteome</keyword>
<dbReference type="EMBL" id="JBHLTP010000003">
    <property type="protein sequence ID" value="MFC0523242.1"/>
    <property type="molecule type" value="Genomic_DNA"/>
</dbReference>
<keyword evidence="4" id="KW-0175">Coiled coil</keyword>
<dbReference type="InterPro" id="IPR027417">
    <property type="entry name" value="P-loop_NTPase"/>
</dbReference>
<evidence type="ECO:0000256" key="1">
    <source>
        <dbReference type="ARBA" id="ARBA00006930"/>
    </source>
</evidence>
<dbReference type="Pfam" id="PF13476">
    <property type="entry name" value="AAA_23"/>
    <property type="match status" value="1"/>
</dbReference>
<feature type="coiled-coil region" evidence="4">
    <location>
        <begin position="282"/>
        <end position="363"/>
    </location>
</feature>
<feature type="coiled-coil region" evidence="4">
    <location>
        <begin position="594"/>
        <end position="659"/>
    </location>
</feature>
<comment type="similarity">
    <text evidence="1">Belongs to the SMC family. SbcC subfamily.</text>
</comment>
<evidence type="ECO:0000256" key="2">
    <source>
        <dbReference type="ARBA" id="ARBA00011322"/>
    </source>
</evidence>
<name>A0ABV6LLG5_9BACI</name>
<accession>A0ABV6LLG5</accession>
<dbReference type="RefSeq" id="WP_377345784.1">
    <property type="nucleotide sequence ID" value="NZ_JBHLTP010000003.1"/>
</dbReference>
<gene>
    <name evidence="6" type="ORF">ACFFGV_06485</name>
</gene>
<evidence type="ECO:0000313" key="6">
    <source>
        <dbReference type="EMBL" id="MFC0523242.1"/>
    </source>
</evidence>
<feature type="coiled-coil region" evidence="4">
    <location>
        <begin position="540"/>
        <end position="570"/>
    </location>
</feature>
<dbReference type="InterPro" id="IPR038729">
    <property type="entry name" value="Rad50/SbcC_AAA"/>
</dbReference>
<proteinExistence type="inferred from homology"/>
<dbReference type="Pfam" id="PF13558">
    <property type="entry name" value="SbcC_Walker_B"/>
    <property type="match status" value="1"/>
</dbReference>
<evidence type="ECO:0000256" key="4">
    <source>
        <dbReference type="SAM" id="Coils"/>
    </source>
</evidence>
<dbReference type="SUPFAM" id="SSF75712">
    <property type="entry name" value="Rad50 coiled-coil Zn hook"/>
    <property type="match status" value="1"/>
</dbReference>
<dbReference type="SUPFAM" id="SSF52540">
    <property type="entry name" value="P-loop containing nucleoside triphosphate hydrolases"/>
    <property type="match status" value="1"/>
</dbReference>
<feature type="coiled-coil region" evidence="4">
    <location>
        <begin position="189"/>
        <end position="216"/>
    </location>
</feature>
<dbReference type="Gene3D" id="3.40.50.300">
    <property type="entry name" value="P-loop containing nucleotide triphosphate hydrolases"/>
    <property type="match status" value="2"/>
</dbReference>
<dbReference type="PANTHER" id="PTHR32114:SF2">
    <property type="entry name" value="ABC TRANSPORTER ABCH.3"/>
    <property type="match status" value="1"/>
</dbReference>
<protein>
    <recommendedName>
        <fullName evidence="3">Nuclease SbcCD subunit C</fullName>
    </recommendedName>
</protein>